<gene>
    <name evidence="7" type="ORF">ACFFJD_16950</name>
</gene>
<dbReference type="InterPro" id="IPR001375">
    <property type="entry name" value="Peptidase_S9_cat"/>
</dbReference>
<dbReference type="Gene3D" id="3.40.50.1820">
    <property type="entry name" value="alpha/beta hydrolase"/>
    <property type="match status" value="1"/>
</dbReference>
<protein>
    <submittedName>
        <fullName evidence="7">S9 family peptidase</fullName>
    </submittedName>
</protein>
<reference evidence="7 8" key="1">
    <citation type="submission" date="2024-09" db="EMBL/GenBank/DDBJ databases">
        <authorList>
            <person name="Sun Q."/>
            <person name="Mori K."/>
        </authorList>
    </citation>
    <scope>NUCLEOTIDE SEQUENCE [LARGE SCALE GENOMIC DNA]</scope>
    <source>
        <strain evidence="7 8">CCM 7957</strain>
    </source>
</reference>
<evidence type="ECO:0000256" key="3">
    <source>
        <dbReference type="ARBA" id="ARBA00022801"/>
    </source>
</evidence>
<accession>A0ABV6HCB9</accession>
<dbReference type="PANTHER" id="PTHR11757">
    <property type="entry name" value="PROTEASE FAMILY S9A OLIGOPEPTIDASE"/>
    <property type="match status" value="1"/>
</dbReference>
<dbReference type="PRINTS" id="PR00862">
    <property type="entry name" value="PROLIGOPTASE"/>
</dbReference>
<evidence type="ECO:0000313" key="7">
    <source>
        <dbReference type="EMBL" id="MFC0316533.1"/>
    </source>
</evidence>
<dbReference type="PANTHER" id="PTHR11757:SF19">
    <property type="entry name" value="PROLYL ENDOPEPTIDASE-LIKE"/>
    <property type="match status" value="1"/>
</dbReference>
<keyword evidence="2" id="KW-0645">Protease</keyword>
<dbReference type="InterPro" id="IPR029058">
    <property type="entry name" value="AB_hydrolase_fold"/>
</dbReference>
<keyword evidence="8" id="KW-1185">Reference proteome</keyword>
<organism evidence="7 8">
    <name type="scientific">Gordonia phosphorivorans</name>
    <dbReference type="NCBI Taxonomy" id="1056982"/>
    <lineage>
        <taxon>Bacteria</taxon>
        <taxon>Bacillati</taxon>
        <taxon>Actinomycetota</taxon>
        <taxon>Actinomycetes</taxon>
        <taxon>Mycobacteriales</taxon>
        <taxon>Gordoniaceae</taxon>
        <taxon>Gordonia</taxon>
    </lineage>
</organism>
<feature type="domain" description="Peptidase S9 prolyl oligopeptidase catalytic" evidence="5">
    <location>
        <begin position="504"/>
        <end position="718"/>
    </location>
</feature>
<name>A0ABV6HCB9_9ACTN</name>
<sequence>MPEVPGMAAVTGMAEVTAPPTVKKVPSSREHHGDVFVDHYEWLRDREDPEVIAYLEAQNAYTQAQTAPLADLRAAIYDEIRARTQETDMSVPVRSGKYWYYLRTQEGMAYEIRCRCPISGPDDWTPPVVAPDVAVPGEEVLLDSNAEAEGHEFFALGGYSISHDGRWLAFSTDTVGDERYTLRIKDLETGELLDDVVEDTAGGATWSKDARHLFYLTVDDAWRPDTLWRHEVGAAGADTRVFYEPDERFWVGFGATQSEDYLMIGVGSKDTSEVFVRSMDDPTGEFTSLAGRTPGVEYSAEHAKFGGEDYFVIVHNAPSADGESQANFAVDVMPVNDPAGRRPLIGHRSTHRIEDVECFADYLVLSYREAALPKLAIADLRGRDTLPGADDFVPVTFPQELCSVGLGGNPEWNTPRLRIGYTSYVDPTEVLDLDVATGERTLLKRATVLGDYNPADYVATREWATAVDGTLVPISIVRRADATGPMPLLLNGYGAYEISSDPGFSVSSLSLLDRGMALATAHIRGGGEMGRYWYEQGRLLSKKNTFTDFVAVAQHLVDTGWTTPEQMVADGGSAGGLLMGAVANLAPELFGGILAAVPFVDPLTSILDPSLPLTVIEWDEWGDPLHDPEVYSYIRSYAPYENVAELPYPAMLILNSFNDTRVLFTEAAKWAARLQESTTSGKPILLRTEMRSGHGGPSGRYRRWEEAAFELSWVLAQSGAVDTA</sequence>
<dbReference type="InterPro" id="IPR023302">
    <property type="entry name" value="Pept_S9A_N"/>
</dbReference>
<dbReference type="Gene3D" id="2.130.10.120">
    <property type="entry name" value="Prolyl oligopeptidase, N-terminal domain"/>
    <property type="match status" value="1"/>
</dbReference>
<evidence type="ECO:0000256" key="2">
    <source>
        <dbReference type="ARBA" id="ARBA00022670"/>
    </source>
</evidence>
<dbReference type="Proteomes" id="UP001589783">
    <property type="component" value="Unassembled WGS sequence"/>
</dbReference>
<keyword evidence="4" id="KW-0720">Serine protease</keyword>
<comment type="caution">
    <text evidence="7">The sequence shown here is derived from an EMBL/GenBank/DDBJ whole genome shotgun (WGS) entry which is preliminary data.</text>
</comment>
<keyword evidence="3" id="KW-0378">Hydrolase</keyword>
<dbReference type="InterPro" id="IPR002470">
    <property type="entry name" value="Peptidase_S9A"/>
</dbReference>
<dbReference type="EMBL" id="JBHLWV010000053">
    <property type="protein sequence ID" value="MFC0316533.1"/>
    <property type="molecule type" value="Genomic_DNA"/>
</dbReference>
<comment type="similarity">
    <text evidence="1">Belongs to the peptidase S9A family.</text>
</comment>
<proteinExistence type="inferred from homology"/>
<evidence type="ECO:0000259" key="5">
    <source>
        <dbReference type="Pfam" id="PF00326"/>
    </source>
</evidence>
<evidence type="ECO:0000259" key="6">
    <source>
        <dbReference type="Pfam" id="PF02897"/>
    </source>
</evidence>
<dbReference type="SUPFAM" id="SSF53474">
    <property type="entry name" value="alpha/beta-Hydrolases"/>
    <property type="match status" value="1"/>
</dbReference>
<feature type="domain" description="Peptidase S9A N-terminal" evidence="6">
    <location>
        <begin position="20"/>
        <end position="444"/>
    </location>
</feature>
<dbReference type="Pfam" id="PF02897">
    <property type="entry name" value="Peptidase_S9_N"/>
    <property type="match status" value="1"/>
</dbReference>
<dbReference type="SUPFAM" id="SSF50993">
    <property type="entry name" value="Peptidase/esterase 'gauge' domain"/>
    <property type="match status" value="1"/>
</dbReference>
<dbReference type="Pfam" id="PF00326">
    <property type="entry name" value="Peptidase_S9"/>
    <property type="match status" value="1"/>
</dbReference>
<evidence type="ECO:0000313" key="8">
    <source>
        <dbReference type="Proteomes" id="UP001589783"/>
    </source>
</evidence>
<evidence type="ECO:0000256" key="4">
    <source>
        <dbReference type="ARBA" id="ARBA00022825"/>
    </source>
</evidence>
<evidence type="ECO:0000256" key="1">
    <source>
        <dbReference type="ARBA" id="ARBA00005228"/>
    </source>
</evidence>
<dbReference type="InterPro" id="IPR051543">
    <property type="entry name" value="Serine_Peptidase_S9A"/>
</dbReference>